<gene>
    <name evidence="5" type="ORF">UFOPK1358_01549</name>
    <name evidence="6" type="ORF">UFOPK2766_01263</name>
</gene>
<keyword evidence="3" id="KW-0812">Transmembrane</keyword>
<evidence type="ECO:0000313" key="5">
    <source>
        <dbReference type="EMBL" id="CAB4549804.1"/>
    </source>
</evidence>
<dbReference type="InterPro" id="IPR002123">
    <property type="entry name" value="Plipid/glycerol_acylTrfase"/>
</dbReference>
<evidence type="ECO:0000259" key="4">
    <source>
        <dbReference type="SMART" id="SM00563"/>
    </source>
</evidence>
<evidence type="ECO:0000256" key="3">
    <source>
        <dbReference type="SAM" id="Phobius"/>
    </source>
</evidence>
<evidence type="ECO:0000256" key="2">
    <source>
        <dbReference type="ARBA" id="ARBA00023315"/>
    </source>
</evidence>
<dbReference type="PANTHER" id="PTHR10434:SF66">
    <property type="entry name" value="PHOSPHOLIPID_GLYCEROL ACYLTRANSFERASE DOMAIN-CONTAINING PROTEIN"/>
    <property type="match status" value="1"/>
</dbReference>
<keyword evidence="1" id="KW-0808">Transferase</keyword>
<dbReference type="GO" id="GO:0003841">
    <property type="term" value="F:1-acylglycerol-3-phosphate O-acyltransferase activity"/>
    <property type="evidence" value="ECO:0007669"/>
    <property type="project" value="TreeGrafter"/>
</dbReference>
<protein>
    <submittedName>
        <fullName evidence="5">Unannotated protein</fullName>
    </submittedName>
</protein>
<keyword evidence="3" id="KW-0472">Membrane</keyword>
<feature type="transmembrane region" description="Helical" evidence="3">
    <location>
        <begin position="12"/>
        <end position="34"/>
    </location>
</feature>
<dbReference type="CDD" id="cd07989">
    <property type="entry name" value="LPLAT_AGPAT-like"/>
    <property type="match status" value="1"/>
</dbReference>
<keyword evidence="3" id="KW-1133">Transmembrane helix</keyword>
<accession>A0A6J6CES6</accession>
<proteinExistence type="predicted"/>
<keyword evidence="2" id="KW-0012">Acyltransferase</keyword>
<reference evidence="5" key="1">
    <citation type="submission" date="2020-05" db="EMBL/GenBank/DDBJ databases">
        <authorList>
            <person name="Chiriac C."/>
            <person name="Salcher M."/>
            <person name="Ghai R."/>
            <person name="Kavagutti S V."/>
        </authorList>
    </citation>
    <scope>NUCLEOTIDE SEQUENCE</scope>
</reference>
<dbReference type="Pfam" id="PF01553">
    <property type="entry name" value="Acyltransferase"/>
    <property type="match status" value="1"/>
</dbReference>
<dbReference type="EMBL" id="CAEZYU010000054">
    <property type="protein sequence ID" value="CAB4744303.1"/>
    <property type="molecule type" value="Genomic_DNA"/>
</dbReference>
<dbReference type="AlphaFoldDB" id="A0A6J6CES6"/>
<dbReference type="SMART" id="SM00563">
    <property type="entry name" value="PlsC"/>
    <property type="match status" value="1"/>
</dbReference>
<feature type="domain" description="Phospholipid/glycerol acyltransferase" evidence="4">
    <location>
        <begin position="79"/>
        <end position="192"/>
    </location>
</feature>
<dbReference type="GO" id="GO:0006654">
    <property type="term" value="P:phosphatidic acid biosynthetic process"/>
    <property type="evidence" value="ECO:0007669"/>
    <property type="project" value="TreeGrafter"/>
</dbReference>
<organism evidence="5">
    <name type="scientific">freshwater metagenome</name>
    <dbReference type="NCBI Taxonomy" id="449393"/>
    <lineage>
        <taxon>unclassified sequences</taxon>
        <taxon>metagenomes</taxon>
        <taxon>ecological metagenomes</taxon>
    </lineage>
</organism>
<name>A0A6J6CES6_9ZZZZ</name>
<dbReference type="SUPFAM" id="SSF69593">
    <property type="entry name" value="Glycerol-3-phosphate (1)-acyltransferase"/>
    <property type="match status" value="1"/>
</dbReference>
<evidence type="ECO:0000313" key="6">
    <source>
        <dbReference type="EMBL" id="CAB4744303.1"/>
    </source>
</evidence>
<dbReference type="EMBL" id="CAEZSF010000179">
    <property type="protein sequence ID" value="CAB4549804.1"/>
    <property type="molecule type" value="Genomic_DNA"/>
</dbReference>
<dbReference type="PANTHER" id="PTHR10434">
    <property type="entry name" value="1-ACYL-SN-GLYCEROL-3-PHOSPHATE ACYLTRANSFERASE"/>
    <property type="match status" value="1"/>
</dbReference>
<sequence>MKNLSLTLWSIWSWFVFGLGIALLLPMMAVTWLVTAPFDPSRYWTGFLFRKITVVHQKLNPLWTFRLGGQYPENPRNPYVVVSNHESFVDILLISNLPWEMKWLSKKENFKIPVAGWLMKMAKDIELDRKDPKSAAEAMRQCALRLDDHVSVMIFPEGTRSTTGDLLPFKDGAFRLAIESGVPILPIAVFGTSTALRPHDWRFGKSVAQLRVLEPISTVGLGIDDIASLREQTRSRIITELKEMGRDFGEL</sequence>
<evidence type="ECO:0000256" key="1">
    <source>
        <dbReference type="ARBA" id="ARBA00022679"/>
    </source>
</evidence>